<name>A0A919WGM6_9BACI</name>
<dbReference type="EMBL" id="BORC01000002">
    <property type="protein sequence ID" value="GIN61633.1"/>
    <property type="molecule type" value="Genomic_DNA"/>
</dbReference>
<keyword evidence="1" id="KW-0472">Membrane</keyword>
<evidence type="ECO:0000313" key="3">
    <source>
        <dbReference type="Proteomes" id="UP000682111"/>
    </source>
</evidence>
<feature type="transmembrane region" description="Helical" evidence="1">
    <location>
        <begin position="137"/>
        <end position="155"/>
    </location>
</feature>
<dbReference type="InterPro" id="IPR048147">
    <property type="entry name" value="CBO0543-like"/>
</dbReference>
<evidence type="ECO:0000256" key="1">
    <source>
        <dbReference type="SAM" id="Phobius"/>
    </source>
</evidence>
<reference evidence="2" key="1">
    <citation type="submission" date="2021-03" db="EMBL/GenBank/DDBJ databases">
        <title>Antimicrobial resistance genes in bacteria isolated from Japanese honey, and their potential for conferring macrolide and lincosamide resistance in the American foulbrood pathogen Paenibacillus larvae.</title>
        <authorList>
            <person name="Okamoto M."/>
            <person name="Kumagai M."/>
            <person name="Kanamori H."/>
            <person name="Takamatsu D."/>
        </authorList>
    </citation>
    <scope>NUCLEOTIDE SEQUENCE</scope>
    <source>
        <strain evidence="2">J27TS8</strain>
    </source>
</reference>
<keyword evidence="3" id="KW-1185">Reference proteome</keyword>
<dbReference type="Proteomes" id="UP000682111">
    <property type="component" value="Unassembled WGS sequence"/>
</dbReference>
<gene>
    <name evidence="2" type="ORF">J27TS8_16260</name>
</gene>
<evidence type="ECO:0000313" key="2">
    <source>
        <dbReference type="EMBL" id="GIN61633.1"/>
    </source>
</evidence>
<accession>A0A919WGM6</accession>
<feature type="transmembrane region" description="Helical" evidence="1">
    <location>
        <begin position="75"/>
        <end position="96"/>
    </location>
</feature>
<dbReference type="NCBIfam" id="NF041644">
    <property type="entry name" value="CBO0543_fam"/>
    <property type="match status" value="1"/>
</dbReference>
<organism evidence="2 3">
    <name type="scientific">Robertmurraya siralis</name>
    <dbReference type="NCBI Taxonomy" id="77777"/>
    <lineage>
        <taxon>Bacteria</taxon>
        <taxon>Bacillati</taxon>
        <taxon>Bacillota</taxon>
        <taxon>Bacilli</taxon>
        <taxon>Bacillales</taxon>
        <taxon>Bacillaceae</taxon>
        <taxon>Robertmurraya</taxon>
    </lineage>
</organism>
<feature type="transmembrane region" description="Helical" evidence="1">
    <location>
        <begin position="167"/>
        <end position="183"/>
    </location>
</feature>
<sequence length="192" mass="22344">MNGLAGVQMKASDINKDIQKVYSLYNQAHESFVDIWQKMILFSPMWWLGFTLSILPWIIWFKLHNRQNRGDLIRAGLFMAIIALILDSIGLQFGLWTYPYNVFPFITGYLPWDLTLLPVSMMLMIELKPSLNHFLKGIIYGALAAFIGEPIAMWLDLYEPIRWKSIYSFPIYVLLFLLSNYIAKGKPFHTTL</sequence>
<keyword evidence="1" id="KW-0812">Transmembrane</keyword>
<keyword evidence="1" id="KW-1133">Transmembrane helix</keyword>
<dbReference type="AlphaFoldDB" id="A0A919WGM6"/>
<dbReference type="OrthoDB" id="1679483at2"/>
<protein>
    <submittedName>
        <fullName evidence="2">Uncharacterized protein</fullName>
    </submittedName>
</protein>
<comment type="caution">
    <text evidence="2">The sequence shown here is derived from an EMBL/GenBank/DDBJ whole genome shotgun (WGS) entry which is preliminary data.</text>
</comment>
<feature type="transmembrane region" description="Helical" evidence="1">
    <location>
        <begin position="102"/>
        <end position="125"/>
    </location>
</feature>
<dbReference type="RefSeq" id="WP_095308245.1">
    <property type="nucleotide sequence ID" value="NZ_BORC01000002.1"/>
</dbReference>
<proteinExistence type="predicted"/>
<feature type="transmembrane region" description="Helical" evidence="1">
    <location>
        <begin position="45"/>
        <end position="63"/>
    </location>
</feature>